<evidence type="ECO:0000256" key="13">
    <source>
        <dbReference type="SAM" id="Phobius"/>
    </source>
</evidence>
<keyword evidence="4" id="KW-0813">Transport</keyword>
<keyword evidence="5 13" id="KW-0812">Transmembrane</keyword>
<dbReference type="PANTHER" id="PTHR13269">
    <property type="entry name" value="NUCLEOPORIN NDC1"/>
    <property type="match status" value="1"/>
</dbReference>
<keyword evidence="15" id="KW-1185">Reference proteome</keyword>
<evidence type="ECO:0000256" key="9">
    <source>
        <dbReference type="ARBA" id="ARBA00023010"/>
    </source>
</evidence>
<dbReference type="AlphaFoldDB" id="A0AAW1RN47"/>
<dbReference type="GO" id="GO:0006999">
    <property type="term" value="P:nuclear pore organization"/>
    <property type="evidence" value="ECO:0007669"/>
    <property type="project" value="TreeGrafter"/>
</dbReference>
<dbReference type="GO" id="GO:0015031">
    <property type="term" value="P:protein transport"/>
    <property type="evidence" value="ECO:0007669"/>
    <property type="project" value="UniProtKB-KW"/>
</dbReference>
<keyword evidence="10" id="KW-0906">Nuclear pore complex</keyword>
<evidence type="ECO:0000313" key="15">
    <source>
        <dbReference type="Proteomes" id="UP001445335"/>
    </source>
</evidence>
<reference evidence="14 15" key="1">
    <citation type="journal article" date="2024" name="Nat. Commun.">
        <title>Phylogenomics reveals the evolutionary origins of lichenization in chlorophyte algae.</title>
        <authorList>
            <person name="Puginier C."/>
            <person name="Libourel C."/>
            <person name="Otte J."/>
            <person name="Skaloud P."/>
            <person name="Haon M."/>
            <person name="Grisel S."/>
            <person name="Petersen M."/>
            <person name="Berrin J.G."/>
            <person name="Delaux P.M."/>
            <person name="Dal Grande F."/>
            <person name="Keller J."/>
        </authorList>
    </citation>
    <scope>NUCLEOTIDE SEQUENCE [LARGE SCALE GENOMIC DNA]</scope>
    <source>
        <strain evidence="14 15">SAG 245.80</strain>
    </source>
</reference>
<keyword evidence="7" id="KW-0653">Protein transport</keyword>
<evidence type="ECO:0000256" key="1">
    <source>
        <dbReference type="ARBA" id="ARBA00004232"/>
    </source>
</evidence>
<evidence type="ECO:0000256" key="10">
    <source>
        <dbReference type="ARBA" id="ARBA00023132"/>
    </source>
</evidence>
<keyword evidence="11 13" id="KW-0472">Membrane</keyword>
<gene>
    <name evidence="14" type="ORF">WJX81_000562</name>
</gene>
<dbReference type="GO" id="GO:0031965">
    <property type="term" value="C:nuclear membrane"/>
    <property type="evidence" value="ECO:0007669"/>
    <property type="project" value="UniProtKB-SubCell"/>
</dbReference>
<feature type="transmembrane region" description="Helical" evidence="13">
    <location>
        <begin position="86"/>
        <end position="107"/>
    </location>
</feature>
<evidence type="ECO:0000256" key="12">
    <source>
        <dbReference type="ARBA" id="ARBA00023242"/>
    </source>
</evidence>
<evidence type="ECO:0000256" key="2">
    <source>
        <dbReference type="ARBA" id="ARBA00004567"/>
    </source>
</evidence>
<evidence type="ECO:0000256" key="8">
    <source>
        <dbReference type="ARBA" id="ARBA00022989"/>
    </source>
</evidence>
<dbReference type="GO" id="GO:0070762">
    <property type="term" value="C:nuclear pore transmembrane ring"/>
    <property type="evidence" value="ECO:0007669"/>
    <property type="project" value="TreeGrafter"/>
</dbReference>
<dbReference type="EMBL" id="JALJOU010000030">
    <property type="protein sequence ID" value="KAK9834970.1"/>
    <property type="molecule type" value="Genomic_DNA"/>
</dbReference>
<proteinExistence type="inferred from homology"/>
<sequence>MFGVHGAQWSLLYGASLGVVHALGLLQRGDDMLRFPVIQQRRVFRVKKEAPLAFGPAVSEALAAAALALSARAALPGDWGSLWRPLVPALLGGVLCAFCWAVGSRILNIVFTERLRFASPGDADPNAALLKALQDSKDPVAQAAALQDLGALAAGGKAEAWRRRAIFDDDTGAAWQAPVRVCLDEVTAVVEAVAGVLPQRAPASSGASTAPAAAPRWNAAPVAARGLGSASRAHDAAAWALRARCWRGTTAMRALGALAAAARAEDRYGVAQLGSPGLGEAAGALASAALALQAYAKVAPPPRSGARACTAETGLGAVVAASGAALLAAALGAVHALAAVYGADLVPLISACPAAPPYGSAAECAALAARCLAVKE</sequence>
<dbReference type="GO" id="GO:0051028">
    <property type="term" value="P:mRNA transport"/>
    <property type="evidence" value="ECO:0007669"/>
    <property type="project" value="UniProtKB-KW"/>
</dbReference>
<comment type="caution">
    <text evidence="14">The sequence shown here is derived from an EMBL/GenBank/DDBJ whole genome shotgun (WGS) entry which is preliminary data.</text>
</comment>
<evidence type="ECO:0000256" key="6">
    <source>
        <dbReference type="ARBA" id="ARBA00022816"/>
    </source>
</evidence>
<evidence type="ECO:0000256" key="4">
    <source>
        <dbReference type="ARBA" id="ARBA00022448"/>
    </source>
</evidence>
<feature type="transmembrane region" description="Helical" evidence="13">
    <location>
        <begin position="50"/>
        <end position="74"/>
    </location>
</feature>
<dbReference type="GO" id="GO:0030674">
    <property type="term" value="F:protein-macromolecule adaptor activity"/>
    <property type="evidence" value="ECO:0007669"/>
    <property type="project" value="TreeGrafter"/>
</dbReference>
<evidence type="ECO:0000313" key="14">
    <source>
        <dbReference type="EMBL" id="KAK9834970.1"/>
    </source>
</evidence>
<evidence type="ECO:0000256" key="11">
    <source>
        <dbReference type="ARBA" id="ARBA00023136"/>
    </source>
</evidence>
<dbReference type="InterPro" id="IPR019049">
    <property type="entry name" value="Nucleoporin_prot_Ndc1/Nup"/>
</dbReference>
<comment type="subcellular location">
    <subcellularLocation>
        <location evidence="1">Nucleus membrane</location>
        <topology evidence="1">Multi-pass membrane protein</topology>
    </subcellularLocation>
    <subcellularLocation>
        <location evidence="2">Nucleus</location>
        <location evidence="2">Nuclear pore complex</location>
    </subcellularLocation>
</comment>
<keyword evidence="8 13" id="KW-1133">Transmembrane helix</keyword>
<organism evidence="14 15">
    <name type="scientific">Elliptochloris bilobata</name>
    <dbReference type="NCBI Taxonomy" id="381761"/>
    <lineage>
        <taxon>Eukaryota</taxon>
        <taxon>Viridiplantae</taxon>
        <taxon>Chlorophyta</taxon>
        <taxon>core chlorophytes</taxon>
        <taxon>Trebouxiophyceae</taxon>
        <taxon>Trebouxiophyceae incertae sedis</taxon>
        <taxon>Elliptochloris clade</taxon>
        <taxon>Elliptochloris</taxon>
    </lineage>
</organism>
<dbReference type="PANTHER" id="PTHR13269:SF6">
    <property type="entry name" value="NUCLEOPORIN NDC1"/>
    <property type="match status" value="1"/>
</dbReference>
<accession>A0AAW1RN47</accession>
<keyword evidence="9" id="KW-0811">Translocation</keyword>
<feature type="transmembrane region" description="Helical" evidence="13">
    <location>
        <begin position="6"/>
        <end position="26"/>
    </location>
</feature>
<protein>
    <submittedName>
        <fullName evidence="14">Uncharacterized protein</fullName>
    </submittedName>
</protein>
<evidence type="ECO:0000256" key="7">
    <source>
        <dbReference type="ARBA" id="ARBA00022927"/>
    </source>
</evidence>
<name>A0AAW1RN47_9CHLO</name>
<keyword evidence="6" id="KW-0509">mRNA transport</keyword>
<keyword evidence="12" id="KW-0539">Nucleus</keyword>
<evidence type="ECO:0000256" key="3">
    <source>
        <dbReference type="ARBA" id="ARBA00005760"/>
    </source>
</evidence>
<evidence type="ECO:0000256" key="5">
    <source>
        <dbReference type="ARBA" id="ARBA00022692"/>
    </source>
</evidence>
<dbReference type="Pfam" id="PF09531">
    <property type="entry name" value="Ndc1_Nup"/>
    <property type="match status" value="1"/>
</dbReference>
<dbReference type="Proteomes" id="UP001445335">
    <property type="component" value="Unassembled WGS sequence"/>
</dbReference>
<comment type="similarity">
    <text evidence="3">Belongs to the NDC1 family.</text>
</comment>